<keyword evidence="2" id="KW-1185">Reference proteome</keyword>
<dbReference type="RefSeq" id="WP_380605030.1">
    <property type="nucleotide sequence ID" value="NZ_JBHSDU010000015.1"/>
</dbReference>
<evidence type="ECO:0000313" key="2">
    <source>
        <dbReference type="Proteomes" id="UP001595904"/>
    </source>
</evidence>
<dbReference type="EMBL" id="JBHSDU010000015">
    <property type="protein sequence ID" value="MFC4314114.1"/>
    <property type="molecule type" value="Genomic_DNA"/>
</dbReference>
<sequence>MTTQMFLERTFDPPISPEQALAGMQGGAWCLEMYRVTWLGSFLALDGASMVCRLTAADAESVRAALDKGGADTRRLWSGTVHEAPMQGTPNVLVERSFPAPVRFEDIQAMELAASCCLEAHRVKFVRTFFAADRKRMLCFYEAPDAEAVRLAQHGAGMPVNAVWAFNSLRVGAPIPRSP</sequence>
<evidence type="ECO:0000313" key="1">
    <source>
        <dbReference type="EMBL" id="MFC4314114.1"/>
    </source>
</evidence>
<name>A0ABV8T5U9_9GAMM</name>
<accession>A0ABV8T5U9</accession>
<comment type="caution">
    <text evidence="1">The sequence shown here is derived from an EMBL/GenBank/DDBJ whole genome shotgun (WGS) entry which is preliminary data.</text>
</comment>
<dbReference type="InterPro" id="IPR042557">
    <property type="entry name" value="SCO4226"/>
</dbReference>
<dbReference type="InterPro" id="IPR025336">
    <property type="entry name" value="SCO4226-like"/>
</dbReference>
<dbReference type="Gene3D" id="3.30.70.3090">
    <property type="entry name" value="ORF SCO4226, nickel-binding ferredoxin-like monomer"/>
    <property type="match status" value="1"/>
</dbReference>
<protein>
    <submittedName>
        <fullName evidence="1">DUF4242 domain-containing protein</fullName>
    </submittedName>
</protein>
<organism evidence="1 2">
    <name type="scientific">Steroidobacter flavus</name>
    <dbReference type="NCBI Taxonomy" id="1842136"/>
    <lineage>
        <taxon>Bacteria</taxon>
        <taxon>Pseudomonadati</taxon>
        <taxon>Pseudomonadota</taxon>
        <taxon>Gammaproteobacteria</taxon>
        <taxon>Steroidobacterales</taxon>
        <taxon>Steroidobacteraceae</taxon>
        <taxon>Steroidobacter</taxon>
    </lineage>
</organism>
<dbReference type="Proteomes" id="UP001595904">
    <property type="component" value="Unassembled WGS sequence"/>
</dbReference>
<proteinExistence type="predicted"/>
<gene>
    <name evidence="1" type="ORF">ACFPN2_33885</name>
</gene>
<reference evidence="2" key="1">
    <citation type="journal article" date="2019" name="Int. J. Syst. Evol. Microbiol.">
        <title>The Global Catalogue of Microorganisms (GCM) 10K type strain sequencing project: providing services to taxonomists for standard genome sequencing and annotation.</title>
        <authorList>
            <consortium name="The Broad Institute Genomics Platform"/>
            <consortium name="The Broad Institute Genome Sequencing Center for Infectious Disease"/>
            <person name="Wu L."/>
            <person name="Ma J."/>
        </authorList>
    </citation>
    <scope>NUCLEOTIDE SEQUENCE [LARGE SCALE GENOMIC DNA]</scope>
    <source>
        <strain evidence="2">CGMCC 1.10759</strain>
    </source>
</reference>
<dbReference type="Pfam" id="PF14026">
    <property type="entry name" value="SCO4226-like"/>
    <property type="match status" value="1"/>
</dbReference>